<evidence type="ECO:0000313" key="2">
    <source>
        <dbReference type="Proteomes" id="UP000029646"/>
    </source>
</evidence>
<evidence type="ECO:0000313" key="1">
    <source>
        <dbReference type="EMBL" id="GAL71646.1"/>
    </source>
</evidence>
<organism evidence="1 2">
    <name type="scientific">Jejuia pallidilutea</name>
    <dbReference type="NCBI Taxonomy" id="504487"/>
    <lineage>
        <taxon>Bacteria</taxon>
        <taxon>Pseudomonadati</taxon>
        <taxon>Bacteroidota</taxon>
        <taxon>Flavobacteriia</taxon>
        <taxon>Flavobacteriales</taxon>
        <taxon>Flavobacteriaceae</taxon>
        <taxon>Jejuia</taxon>
    </lineage>
</organism>
<gene>
    <name evidence="1" type="ORF">JCM19302_3136</name>
</gene>
<protein>
    <submittedName>
        <fullName evidence="1">Uncharacterized protein</fullName>
    </submittedName>
</protein>
<dbReference type="EMBL" id="BBNS01000014">
    <property type="protein sequence ID" value="GAL71646.1"/>
    <property type="molecule type" value="Genomic_DNA"/>
</dbReference>
<comment type="caution">
    <text evidence="1">The sequence shown here is derived from an EMBL/GenBank/DDBJ whole genome shotgun (WGS) entry which is preliminary data.</text>
</comment>
<name>A0A090W3Y3_9FLAO</name>
<proteinExistence type="predicted"/>
<sequence>MFLVEGESAIIYKQDNVWILEEYVNDELSKKELNLKF</sequence>
<dbReference type="AlphaFoldDB" id="A0A090W3Y3"/>
<accession>A0A090W3Y3</accession>
<reference evidence="1 2" key="1">
    <citation type="journal article" date="2014" name="Genome Announc.">
        <title>Draft Genome Sequence of Marine Flavobacterium Jejuia pallidilutea Strain 11shimoA1 and Pigmentation Mutants.</title>
        <authorList>
            <person name="Takatani N."/>
            <person name="Nakanishi M."/>
            <person name="Meirelles P."/>
            <person name="Mino S."/>
            <person name="Suda W."/>
            <person name="Oshima K."/>
            <person name="Hattori M."/>
            <person name="Ohkuma M."/>
            <person name="Hosokawa M."/>
            <person name="Miyashita K."/>
            <person name="Thompson F.L."/>
            <person name="Niwa A."/>
            <person name="Sawabe T."/>
            <person name="Sawabe T."/>
        </authorList>
    </citation>
    <scope>NUCLEOTIDE SEQUENCE [LARGE SCALE GENOMIC DNA]</scope>
    <source>
        <strain evidence="2">JCM19302</strain>
    </source>
</reference>
<dbReference type="Proteomes" id="UP000029646">
    <property type="component" value="Unassembled WGS sequence"/>
</dbReference>